<comment type="subcellular location">
    <subcellularLocation>
        <location evidence="1">Cytoplasm</location>
    </subcellularLocation>
</comment>
<dbReference type="Pfam" id="PF00249">
    <property type="entry name" value="Myb_DNA-binding"/>
    <property type="match status" value="1"/>
</dbReference>
<evidence type="ECO:0000259" key="5">
    <source>
        <dbReference type="PROSITE" id="PS50076"/>
    </source>
</evidence>
<evidence type="ECO:0000256" key="4">
    <source>
        <dbReference type="SAM" id="MobiDB-lite"/>
    </source>
</evidence>
<dbReference type="Pfam" id="PF23082">
    <property type="entry name" value="Myb_DNA-binding_2"/>
    <property type="match status" value="1"/>
</dbReference>
<proteinExistence type="predicted"/>
<dbReference type="Gene3D" id="1.10.8.840">
    <property type="entry name" value="Ribosome-associated complex head domain"/>
    <property type="match status" value="1"/>
</dbReference>
<dbReference type="GO" id="GO:0043022">
    <property type="term" value="F:ribosome binding"/>
    <property type="evidence" value="ECO:0007669"/>
    <property type="project" value="InterPro"/>
</dbReference>
<dbReference type="Pfam" id="PF21884">
    <property type="entry name" value="ZUO1-like_ZHD"/>
    <property type="match status" value="1"/>
</dbReference>
<dbReference type="InterPro" id="IPR044634">
    <property type="entry name" value="Zuotin/DnaJC2"/>
</dbReference>
<dbReference type="GO" id="GO:0006450">
    <property type="term" value="P:regulation of translational fidelity"/>
    <property type="evidence" value="ECO:0007669"/>
    <property type="project" value="InterPro"/>
</dbReference>
<keyword evidence="8" id="KW-1185">Reference proteome</keyword>
<feature type="compositionally biased region" description="Basic residues" evidence="4">
    <location>
        <begin position="221"/>
        <end position="232"/>
    </location>
</feature>
<protein>
    <recommendedName>
        <fullName evidence="9">DnaJ homolog subfamily C member 2</fullName>
    </recommendedName>
</protein>
<dbReference type="PANTHER" id="PTHR43999">
    <property type="entry name" value="DNAJ HOMOLOG SUBFAMILY C MEMBER 2"/>
    <property type="match status" value="1"/>
</dbReference>
<dbReference type="GO" id="GO:0051083">
    <property type="term" value="P:'de novo' cotranslational protein folding"/>
    <property type="evidence" value="ECO:0007669"/>
    <property type="project" value="InterPro"/>
</dbReference>
<evidence type="ECO:0000313" key="8">
    <source>
        <dbReference type="Proteomes" id="UP001150538"/>
    </source>
</evidence>
<dbReference type="PROSITE" id="PS50076">
    <property type="entry name" value="DNAJ_2"/>
    <property type="match status" value="1"/>
</dbReference>
<reference evidence="7" key="1">
    <citation type="submission" date="2022-07" db="EMBL/GenBank/DDBJ databases">
        <title>Phylogenomic reconstructions and comparative analyses of Kickxellomycotina fungi.</title>
        <authorList>
            <person name="Reynolds N.K."/>
            <person name="Stajich J.E."/>
            <person name="Barry K."/>
            <person name="Grigoriev I.V."/>
            <person name="Crous P."/>
            <person name="Smith M.E."/>
        </authorList>
    </citation>
    <scope>NUCLEOTIDE SEQUENCE</scope>
    <source>
        <strain evidence="7">NBRC 100468</strain>
    </source>
</reference>
<dbReference type="PROSITE" id="PS00636">
    <property type="entry name" value="DNAJ_1"/>
    <property type="match status" value="1"/>
</dbReference>
<feature type="region of interest" description="Disordered" evidence="4">
    <location>
        <begin position="259"/>
        <end position="278"/>
    </location>
</feature>
<dbReference type="InterPro" id="IPR001005">
    <property type="entry name" value="SANT/Myb"/>
</dbReference>
<dbReference type="InterPro" id="IPR009057">
    <property type="entry name" value="Homeodomain-like_sf"/>
</dbReference>
<dbReference type="OrthoDB" id="1690618at2759"/>
<dbReference type="InterPro" id="IPR054076">
    <property type="entry name" value="ZUO1-like_ZHD"/>
</dbReference>
<comment type="caution">
    <text evidence="7">The sequence shown here is derived from an EMBL/GenBank/DDBJ whole genome shotgun (WGS) entry which is preliminary data.</text>
</comment>
<evidence type="ECO:0000256" key="1">
    <source>
        <dbReference type="ARBA" id="ARBA00004496"/>
    </source>
</evidence>
<organism evidence="7 8">
    <name type="scientific">Mycoemilia scoparia</name>
    <dbReference type="NCBI Taxonomy" id="417184"/>
    <lineage>
        <taxon>Eukaryota</taxon>
        <taxon>Fungi</taxon>
        <taxon>Fungi incertae sedis</taxon>
        <taxon>Zoopagomycota</taxon>
        <taxon>Kickxellomycotina</taxon>
        <taxon>Kickxellomycetes</taxon>
        <taxon>Kickxellales</taxon>
        <taxon>Kickxellaceae</taxon>
        <taxon>Mycoemilia</taxon>
    </lineage>
</organism>
<feature type="region of interest" description="Disordered" evidence="4">
    <location>
        <begin position="214"/>
        <end position="240"/>
    </location>
</feature>
<feature type="region of interest" description="Disordered" evidence="4">
    <location>
        <begin position="534"/>
        <end position="566"/>
    </location>
</feature>
<dbReference type="EMBL" id="JANBPU010000011">
    <property type="protein sequence ID" value="KAJ1920655.1"/>
    <property type="molecule type" value="Genomic_DNA"/>
</dbReference>
<dbReference type="SMART" id="SM00271">
    <property type="entry name" value="DnaJ"/>
    <property type="match status" value="1"/>
</dbReference>
<dbReference type="SUPFAM" id="SSF46565">
    <property type="entry name" value="Chaperone J-domain"/>
    <property type="match status" value="1"/>
</dbReference>
<evidence type="ECO:0008006" key="9">
    <source>
        <dbReference type="Google" id="ProtNLM"/>
    </source>
</evidence>
<dbReference type="InterPro" id="IPR001623">
    <property type="entry name" value="DnaJ_domain"/>
</dbReference>
<dbReference type="InterPro" id="IPR032003">
    <property type="entry name" value="RAC_head"/>
</dbReference>
<dbReference type="Proteomes" id="UP001150538">
    <property type="component" value="Unassembled WGS sequence"/>
</dbReference>
<keyword evidence="2" id="KW-0963">Cytoplasm</keyword>
<dbReference type="CDD" id="cd00167">
    <property type="entry name" value="SANT"/>
    <property type="match status" value="1"/>
</dbReference>
<feature type="domain" description="Myb-like" evidence="6">
    <location>
        <begin position="557"/>
        <end position="606"/>
    </location>
</feature>
<evidence type="ECO:0000256" key="2">
    <source>
        <dbReference type="ARBA" id="ARBA00022490"/>
    </source>
</evidence>
<keyword evidence="3" id="KW-0143">Chaperone</keyword>
<name>A0A9W8DVQ4_9FUNG</name>
<gene>
    <name evidence="7" type="ORF">H4219_001214</name>
</gene>
<sequence length="616" mass="71581">MVMLYLPCAPKDITVTACISKLSDPKVIVVEKAGIAYPAYISCLKDNADYLDEDFGKDANDSQASSTPGDDSFVLDEWDTSLLYLDPGQWKDQDHYEVLGISKLRWRATPEQIKRAYRLRVLEHHPDKKAKDGDINDDKFFKCIQRAYAQLYDPILRRQYDSIDPEVDFEIPKPTETGDFFKIYGEVFEREARSNFDSWRSFEYLDEEKERVENRDEKRWHEKKNKAQRQKRKNEDNARIRKLVAQALAQDPRIEKYKNEEKIAKEKKRQEREEASRRAIELDKKRQEEERLKELRLEEEKKKKLEDGKKEKERKKKELRKLRQDVRKIFEDMNYLSLATKEDMRFSQERKMAELNLLLENLDLEETKSFNKDLAKVDGKVTDVDAARATVAQYIGKAVEKIPAVGSGFIIFAPGMDIAAKIRQSKAAKSNAENTDKFSSAKWDANELELLIKATNKFPGGTVNRWTTISKWISHHSGLPERSESELIKRMSELKKGSKTKDGVDVKELQFQKTDTSNLNIKDEATIRYDGPQVAKVPVSSEPKKKSEAKPKVEKQWSTSEQAQLENALRKYPPSWKGEGDRWENIAVMVNGRTKKECKLRVKHLSEMVRQKKSQG</sequence>
<accession>A0A9W8DVQ4</accession>
<dbReference type="PANTHER" id="PTHR43999:SF1">
    <property type="entry name" value="DNAJ HOMOLOG SUBFAMILY C MEMBER 2"/>
    <property type="match status" value="1"/>
</dbReference>
<evidence type="ECO:0000259" key="6">
    <source>
        <dbReference type="PROSITE" id="PS50090"/>
    </source>
</evidence>
<dbReference type="Pfam" id="PF16717">
    <property type="entry name" value="RAC_head"/>
    <property type="match status" value="1"/>
</dbReference>
<feature type="domain" description="J" evidence="5">
    <location>
        <begin position="94"/>
        <end position="164"/>
    </location>
</feature>
<dbReference type="CDD" id="cd06257">
    <property type="entry name" value="DnaJ"/>
    <property type="match status" value="1"/>
</dbReference>
<dbReference type="Gene3D" id="1.10.287.110">
    <property type="entry name" value="DnaJ domain"/>
    <property type="match status" value="1"/>
</dbReference>
<dbReference type="SUPFAM" id="SSF46689">
    <property type="entry name" value="Homeodomain-like"/>
    <property type="match status" value="2"/>
</dbReference>
<dbReference type="InterPro" id="IPR036869">
    <property type="entry name" value="J_dom_sf"/>
</dbReference>
<feature type="compositionally biased region" description="Basic and acidic residues" evidence="4">
    <location>
        <begin position="542"/>
        <end position="555"/>
    </location>
</feature>
<feature type="compositionally biased region" description="Polar residues" evidence="4">
    <location>
        <begin position="556"/>
        <end position="565"/>
    </location>
</feature>
<dbReference type="InterPro" id="IPR042569">
    <property type="entry name" value="RAC_head_sf"/>
</dbReference>
<evidence type="ECO:0000256" key="3">
    <source>
        <dbReference type="ARBA" id="ARBA00023186"/>
    </source>
</evidence>
<evidence type="ECO:0000313" key="7">
    <source>
        <dbReference type="EMBL" id="KAJ1920655.1"/>
    </source>
</evidence>
<dbReference type="AlphaFoldDB" id="A0A9W8DVQ4"/>
<dbReference type="PROSITE" id="PS50090">
    <property type="entry name" value="MYB_LIKE"/>
    <property type="match status" value="1"/>
</dbReference>
<dbReference type="GO" id="GO:0005829">
    <property type="term" value="C:cytosol"/>
    <property type="evidence" value="ECO:0007669"/>
    <property type="project" value="TreeGrafter"/>
</dbReference>
<dbReference type="InterPro" id="IPR018253">
    <property type="entry name" value="DnaJ_domain_CS"/>
</dbReference>
<dbReference type="Gene3D" id="1.10.10.60">
    <property type="entry name" value="Homeodomain-like"/>
    <property type="match status" value="2"/>
</dbReference>
<dbReference type="GO" id="GO:0030544">
    <property type="term" value="F:Hsp70 protein binding"/>
    <property type="evidence" value="ECO:0007669"/>
    <property type="project" value="InterPro"/>
</dbReference>
<dbReference type="SMART" id="SM00717">
    <property type="entry name" value="SANT"/>
    <property type="match status" value="2"/>
</dbReference>
<dbReference type="Pfam" id="PF00226">
    <property type="entry name" value="DnaJ"/>
    <property type="match status" value="1"/>
</dbReference>